<protein>
    <recommendedName>
        <fullName evidence="4">CoA transferase</fullName>
    </recommendedName>
</protein>
<accession>A0A2A2WLM2</accession>
<dbReference type="InterPro" id="IPR023606">
    <property type="entry name" value="CoA-Trfase_III_dom_1_sf"/>
</dbReference>
<dbReference type="PANTHER" id="PTHR48228:SF4">
    <property type="entry name" value="BLR3030 PROTEIN"/>
    <property type="match status" value="1"/>
</dbReference>
<evidence type="ECO:0000313" key="3">
    <source>
        <dbReference type="Proteomes" id="UP000218810"/>
    </source>
</evidence>
<evidence type="ECO:0008006" key="4">
    <source>
        <dbReference type="Google" id="ProtNLM"/>
    </source>
</evidence>
<dbReference type="PANTHER" id="PTHR48228">
    <property type="entry name" value="SUCCINYL-COA--D-CITRAMALATE COA-TRANSFERASE"/>
    <property type="match status" value="1"/>
</dbReference>
<dbReference type="AlphaFoldDB" id="A0A2A2WLM2"/>
<feature type="region of interest" description="Disordered" evidence="1">
    <location>
        <begin position="401"/>
        <end position="429"/>
    </location>
</feature>
<evidence type="ECO:0000256" key="1">
    <source>
        <dbReference type="SAM" id="MobiDB-lite"/>
    </source>
</evidence>
<proteinExistence type="predicted"/>
<organism evidence="2 3">
    <name type="scientific">Dietzia natronolimnaea</name>
    <dbReference type="NCBI Taxonomy" id="161920"/>
    <lineage>
        <taxon>Bacteria</taxon>
        <taxon>Bacillati</taxon>
        <taxon>Actinomycetota</taxon>
        <taxon>Actinomycetes</taxon>
        <taxon>Mycobacteriales</taxon>
        <taxon>Dietziaceae</taxon>
        <taxon>Dietzia</taxon>
    </lineage>
</organism>
<dbReference type="Pfam" id="PF02515">
    <property type="entry name" value="CoA_transf_3"/>
    <property type="match status" value="1"/>
</dbReference>
<reference evidence="3" key="1">
    <citation type="submission" date="2017-09" db="EMBL/GenBank/DDBJ databases">
        <authorList>
            <person name="Zhang Y."/>
            <person name="Huang X."/>
            <person name="Liu J."/>
            <person name="Lu L."/>
            <person name="Peng K."/>
        </authorList>
    </citation>
    <scope>NUCLEOTIDE SEQUENCE [LARGE SCALE GENOMIC DNA]</scope>
    <source>
        <strain evidence="3">S-XJ-1</strain>
    </source>
</reference>
<dbReference type="InterPro" id="IPR050509">
    <property type="entry name" value="CoA-transferase_III"/>
</dbReference>
<gene>
    <name evidence="2" type="ORF">CEY15_15115</name>
</gene>
<comment type="caution">
    <text evidence="2">The sequence shown here is derived from an EMBL/GenBank/DDBJ whole genome shotgun (WGS) entry which is preliminary data.</text>
</comment>
<dbReference type="Gene3D" id="3.40.50.10540">
    <property type="entry name" value="Crotonobetainyl-coa:carnitine coa-transferase, domain 1"/>
    <property type="match status" value="1"/>
</dbReference>
<dbReference type="Proteomes" id="UP000218810">
    <property type="component" value="Unassembled WGS sequence"/>
</dbReference>
<evidence type="ECO:0000313" key="2">
    <source>
        <dbReference type="EMBL" id="PAY22106.1"/>
    </source>
</evidence>
<dbReference type="SUPFAM" id="SSF89796">
    <property type="entry name" value="CoA-transferase family III (CaiB/BaiF)"/>
    <property type="match status" value="2"/>
</dbReference>
<dbReference type="EMBL" id="NTGA01000029">
    <property type="protein sequence ID" value="PAY22106.1"/>
    <property type="molecule type" value="Genomic_DNA"/>
</dbReference>
<dbReference type="GO" id="GO:0003824">
    <property type="term" value="F:catalytic activity"/>
    <property type="evidence" value="ECO:0007669"/>
    <property type="project" value="InterPro"/>
</dbReference>
<name>A0A2A2WLM2_9ACTN</name>
<dbReference type="OrthoDB" id="9058532at2"/>
<keyword evidence="3" id="KW-1185">Reference proteome</keyword>
<dbReference type="InterPro" id="IPR003673">
    <property type="entry name" value="CoA-Trfase_fam_III"/>
</dbReference>
<sequence length="478" mass="50720">MTVGRFAERAWNDLGASAGDPGGIGCENPPVRLDSRLDVAELVTDSIGMASAVIEQVAALRGRREPRPLRLRGDLITTSVTSERHFRLDDQLPRAWAPLSGFWPARDGWVRTHANYPHHEQRLRLLLGLDDAAGVETFAAAVAERGAVELEDIAAEKGAIVVAVRDRQTWACHPHAAAVADTPLIRRETVGAARARRWPGGCSLPLSGLRVLDMTRVIAGPVATRDLAYAGADVLRVDSPRLPEIDWQHLDTGQGKRSTTLDLASRVDRRVLTDLLATADVVVTGYRPGALDRYGLSPDQLAEDYPGLVIGSVSAWGREGPWRSRRGFDSIVQAATGIAMVESPDGARPGALPAQALDHSAGHFLAAAIARSLVEQASDGATVHVSVSLCRLAHELLETTGTTVPGPRDAGTAEPVAPPTTQTVTSDAGRVTFAAPAISVPDAPGRYSAAASRWGGDAAAWASRTSQRGARMNGARAR</sequence>